<dbReference type="InterPro" id="IPR018768">
    <property type="entry name" value="DUF2344"/>
</dbReference>
<organism evidence="2 3">
    <name type="scientific">Candidatus Scybalenecus merdavium</name>
    <dbReference type="NCBI Taxonomy" id="2840939"/>
    <lineage>
        <taxon>Bacteria</taxon>
        <taxon>Bacillati</taxon>
        <taxon>Bacillota</taxon>
        <taxon>Clostridia</taxon>
        <taxon>Eubacteriales</taxon>
        <taxon>Oscillospiraceae</taxon>
        <taxon>Oscillospiraceae incertae sedis</taxon>
        <taxon>Candidatus Scybalenecus</taxon>
    </lineage>
</organism>
<dbReference type="NCBIfam" id="TIGR03936">
    <property type="entry name" value="sam_1_link_chp"/>
    <property type="match status" value="1"/>
</dbReference>
<accession>A0A9D1SNA0</accession>
<dbReference type="Pfam" id="PF10105">
    <property type="entry name" value="DUF2344"/>
    <property type="match status" value="1"/>
</dbReference>
<evidence type="ECO:0000313" key="2">
    <source>
        <dbReference type="EMBL" id="HIU69242.1"/>
    </source>
</evidence>
<reference evidence="2" key="2">
    <citation type="journal article" date="2021" name="PeerJ">
        <title>Extensive microbial diversity within the chicken gut microbiome revealed by metagenomics and culture.</title>
        <authorList>
            <person name="Gilroy R."/>
            <person name="Ravi A."/>
            <person name="Getino M."/>
            <person name="Pursley I."/>
            <person name="Horton D.L."/>
            <person name="Alikhan N.F."/>
            <person name="Baker D."/>
            <person name="Gharbi K."/>
            <person name="Hall N."/>
            <person name="Watson M."/>
            <person name="Adriaenssens E.M."/>
            <person name="Foster-Nyarko E."/>
            <person name="Jarju S."/>
            <person name="Secka A."/>
            <person name="Antonio M."/>
            <person name="Oren A."/>
            <person name="Chaudhuri R.R."/>
            <person name="La Ragione R."/>
            <person name="Hildebrand F."/>
            <person name="Pallen M.J."/>
        </authorList>
    </citation>
    <scope>NUCLEOTIDE SEQUENCE</scope>
    <source>
        <strain evidence="2">CHK176-6737</strain>
    </source>
</reference>
<reference evidence="2" key="1">
    <citation type="submission" date="2020-10" db="EMBL/GenBank/DDBJ databases">
        <authorList>
            <person name="Gilroy R."/>
        </authorList>
    </citation>
    <scope>NUCLEOTIDE SEQUENCE</scope>
    <source>
        <strain evidence="2">CHK176-6737</strain>
    </source>
</reference>
<dbReference type="Proteomes" id="UP000824125">
    <property type="component" value="Unassembled WGS sequence"/>
</dbReference>
<sequence>MQDNGFYTVRFRFAKVRSAKYISHLDLSRLLARAIRRTDLPVWYTQGFNPHVYMGFSLPLPLGVESVCESVDLRFVEEIDENQALQTLNAVLPPDVQLLGAYRTFSEPEAICYSTYLFELDVADSAFAAQKLQQALEADRIPAEKKGKAGRRRVVRTVDLKPMIHSCKIEHTEASVRMEAILNAGPSKNLNPVLLLDTLLKLAELHFEWRSVKRLNLLKADLTEYI</sequence>
<name>A0A9D1SNA0_9FIRM</name>
<proteinExistence type="predicted"/>
<gene>
    <name evidence="2" type="ORF">IAD23_04715</name>
</gene>
<evidence type="ECO:0000259" key="1">
    <source>
        <dbReference type="Pfam" id="PF10105"/>
    </source>
</evidence>
<dbReference type="AlphaFoldDB" id="A0A9D1SNA0"/>
<dbReference type="EMBL" id="DVNM01000026">
    <property type="protein sequence ID" value="HIU69242.1"/>
    <property type="molecule type" value="Genomic_DNA"/>
</dbReference>
<feature type="domain" description="DUF2344" evidence="1">
    <location>
        <begin position="9"/>
        <end position="192"/>
    </location>
</feature>
<protein>
    <submittedName>
        <fullName evidence="2">DUF2344 domain-containing protein</fullName>
    </submittedName>
</protein>
<comment type="caution">
    <text evidence="2">The sequence shown here is derived from an EMBL/GenBank/DDBJ whole genome shotgun (WGS) entry which is preliminary data.</text>
</comment>
<evidence type="ECO:0000313" key="3">
    <source>
        <dbReference type="Proteomes" id="UP000824125"/>
    </source>
</evidence>